<dbReference type="GO" id="GO:0046872">
    <property type="term" value="F:metal ion binding"/>
    <property type="evidence" value="ECO:0007669"/>
    <property type="project" value="UniProtKB-KW"/>
</dbReference>
<evidence type="ECO:0000256" key="4">
    <source>
        <dbReference type="SAM" id="MobiDB-lite"/>
    </source>
</evidence>
<keyword evidence="7" id="KW-1185">Reference proteome</keyword>
<dbReference type="Pfam" id="PF04055">
    <property type="entry name" value="Radical_SAM"/>
    <property type="match status" value="1"/>
</dbReference>
<dbReference type="SFLD" id="SFLDS00029">
    <property type="entry name" value="Radical_SAM"/>
    <property type="match status" value="1"/>
</dbReference>
<dbReference type="EMBL" id="VMNK01000009">
    <property type="protein sequence ID" value="TVO56040.1"/>
    <property type="molecule type" value="Genomic_DNA"/>
</dbReference>
<dbReference type="SUPFAM" id="SSF102114">
    <property type="entry name" value="Radical SAM enzymes"/>
    <property type="match status" value="1"/>
</dbReference>
<feature type="compositionally biased region" description="Basic and acidic residues" evidence="4">
    <location>
        <begin position="15"/>
        <end position="27"/>
    </location>
</feature>
<dbReference type="Gene3D" id="3.80.30.30">
    <property type="match status" value="1"/>
</dbReference>
<sequence length="353" mass="39002">MNTAPPKGRGTARAPDSRFLDWQREPSDDGWPQDAPTPPLRTQLQIDTARSVITTNQSPDVPFTQSINPYRGCEHGCVYCFARPSHAYLGLSPGLDFETRLAWKPDAASLLRAELSARSYRCSPIALGVNTDAYQPVERELGVTREILQVLAECHHPVVIITKSALIERDLDILGPMAREGLVQVMVSVTTLVAELARTLEPRATAPHRRLRTIRTLADADVPVGVLFAPLIPALNDEEMETILSASRAQGASTAGYGVLRLPREVGPLFEHWLAEHAPGRAAHVMSLVRQLRDGRVNDARFGERMRGTGLFADLYRQRFALACKQLGLAPRHQALDTQRFTPPGADRQGRLF</sequence>
<dbReference type="PANTHER" id="PTHR43432">
    <property type="entry name" value="SLR0285 PROTEIN"/>
    <property type="match status" value="1"/>
</dbReference>
<protein>
    <submittedName>
        <fullName evidence="6">PA0069 family radical SAM protein</fullName>
    </submittedName>
</protein>
<evidence type="ECO:0000256" key="1">
    <source>
        <dbReference type="ARBA" id="ARBA00022723"/>
    </source>
</evidence>
<dbReference type="PROSITE" id="PS51918">
    <property type="entry name" value="RADICAL_SAM"/>
    <property type="match status" value="1"/>
</dbReference>
<accession>A0A557QSZ8</accession>
<keyword evidence="3" id="KW-0411">Iron-sulfur</keyword>
<dbReference type="OrthoDB" id="9785699at2"/>
<organism evidence="6 7">
    <name type="scientific">Denitromonas halophila</name>
    <dbReference type="NCBI Taxonomy" id="1629404"/>
    <lineage>
        <taxon>Bacteria</taxon>
        <taxon>Pseudomonadati</taxon>
        <taxon>Pseudomonadota</taxon>
        <taxon>Betaproteobacteria</taxon>
        <taxon>Rhodocyclales</taxon>
        <taxon>Zoogloeaceae</taxon>
        <taxon>Denitromonas</taxon>
    </lineage>
</organism>
<dbReference type="RefSeq" id="WP_144309722.1">
    <property type="nucleotide sequence ID" value="NZ_VMNK01000009.1"/>
</dbReference>
<feature type="domain" description="Radical SAM core" evidence="5">
    <location>
        <begin position="59"/>
        <end position="296"/>
    </location>
</feature>
<feature type="region of interest" description="Disordered" evidence="4">
    <location>
        <begin position="1"/>
        <end position="40"/>
    </location>
</feature>
<dbReference type="SFLD" id="SFLDG01084">
    <property type="entry name" value="Uncharacterised_Radical_SAM_Su"/>
    <property type="match status" value="1"/>
</dbReference>
<comment type="caution">
    <text evidence="6">The sequence shown here is derived from an EMBL/GenBank/DDBJ whole genome shotgun (WGS) entry which is preliminary data.</text>
</comment>
<dbReference type="InterPro" id="IPR058240">
    <property type="entry name" value="rSAM_sf"/>
</dbReference>
<dbReference type="NCBIfam" id="NF033668">
    <property type="entry name" value="rSAM_PA0069"/>
    <property type="match status" value="1"/>
</dbReference>
<dbReference type="Proteomes" id="UP000319502">
    <property type="component" value="Unassembled WGS sequence"/>
</dbReference>
<evidence type="ECO:0000313" key="6">
    <source>
        <dbReference type="EMBL" id="TVO56040.1"/>
    </source>
</evidence>
<dbReference type="GO" id="GO:0003824">
    <property type="term" value="F:catalytic activity"/>
    <property type="evidence" value="ECO:0007669"/>
    <property type="project" value="InterPro"/>
</dbReference>
<dbReference type="InterPro" id="IPR040086">
    <property type="entry name" value="MJ0683-like"/>
</dbReference>
<proteinExistence type="predicted"/>
<dbReference type="CDD" id="cd01335">
    <property type="entry name" value="Radical_SAM"/>
    <property type="match status" value="1"/>
</dbReference>
<reference evidence="6 7" key="1">
    <citation type="submission" date="2019-07" db="EMBL/GenBank/DDBJ databases">
        <title>The pathways for chlorine oxyanion respiration interact through the shared metabolite chlorate.</title>
        <authorList>
            <person name="Barnum T.P."/>
            <person name="Cheng Y."/>
            <person name="Hill K.A."/>
            <person name="Lucas L.N."/>
            <person name="Carlson H.K."/>
            <person name="Coates J.D."/>
        </authorList>
    </citation>
    <scope>NUCLEOTIDE SEQUENCE [LARGE SCALE GENOMIC DNA]</scope>
    <source>
        <strain evidence="6 7">SFB-3</strain>
    </source>
</reference>
<dbReference type="PANTHER" id="PTHR43432:SF3">
    <property type="entry name" value="SLR0285 PROTEIN"/>
    <property type="match status" value="1"/>
</dbReference>
<evidence type="ECO:0000256" key="2">
    <source>
        <dbReference type="ARBA" id="ARBA00023004"/>
    </source>
</evidence>
<keyword evidence="1" id="KW-0479">Metal-binding</keyword>
<dbReference type="GO" id="GO:0051536">
    <property type="term" value="F:iron-sulfur cluster binding"/>
    <property type="evidence" value="ECO:0007669"/>
    <property type="project" value="UniProtKB-KW"/>
</dbReference>
<keyword evidence="2" id="KW-0408">Iron</keyword>
<evidence type="ECO:0000313" key="7">
    <source>
        <dbReference type="Proteomes" id="UP000319502"/>
    </source>
</evidence>
<dbReference type="InterPro" id="IPR007197">
    <property type="entry name" value="rSAM"/>
</dbReference>
<gene>
    <name evidence="6" type="ORF">FHP91_11385</name>
</gene>
<dbReference type="AlphaFoldDB" id="A0A557QSZ8"/>
<evidence type="ECO:0000259" key="5">
    <source>
        <dbReference type="PROSITE" id="PS51918"/>
    </source>
</evidence>
<dbReference type="InterPro" id="IPR006638">
    <property type="entry name" value="Elp3/MiaA/NifB-like_rSAM"/>
</dbReference>
<dbReference type="SMART" id="SM00729">
    <property type="entry name" value="Elp3"/>
    <property type="match status" value="1"/>
</dbReference>
<name>A0A557QSZ8_9RHOO</name>
<evidence type="ECO:0000256" key="3">
    <source>
        <dbReference type="ARBA" id="ARBA00023014"/>
    </source>
</evidence>